<dbReference type="InterPro" id="IPR010865">
    <property type="entry name" value="DUF1499"/>
</dbReference>
<keyword evidence="2" id="KW-1185">Reference proteome</keyword>
<name>A0A250WWF1_9CHLO</name>
<dbReference type="Proteomes" id="UP000232323">
    <property type="component" value="Unassembled WGS sequence"/>
</dbReference>
<sequence>MNFSVNGIRSLGKTTLKRGNASHEHSSICQDSSSICVKSNRRDILISASFPAVTLWEDLLSENQPERGNCPTCIGAVDGTLGSCSQITSCLSSYDDDPSHFIPPWEYQERSVEDAMKKLKQAVLQTGAVHMEQEGGRYLYAVFPPDELGLSSLPLPGSLGQLGQAPDDVEFLFADDNDTRVEIRSASRLYRLPDGNRQHKRLEAIRAFLRWEQVPVMRNRKRVFGIIESPWDTYGPTAPSGKQWGGMRLLEEELGED</sequence>
<dbReference type="AlphaFoldDB" id="A0A250WWF1"/>
<evidence type="ECO:0000313" key="2">
    <source>
        <dbReference type="Proteomes" id="UP000232323"/>
    </source>
</evidence>
<dbReference type="Pfam" id="PF07386">
    <property type="entry name" value="DUF1499"/>
    <property type="match status" value="2"/>
</dbReference>
<proteinExistence type="predicted"/>
<comment type="caution">
    <text evidence="1">The sequence shown here is derived from an EMBL/GenBank/DDBJ whole genome shotgun (WGS) entry which is preliminary data.</text>
</comment>
<dbReference type="PANTHER" id="PTHR34801">
    <property type="entry name" value="EXPRESSED PROTEIN"/>
    <property type="match status" value="1"/>
</dbReference>
<accession>A0A250WWF1</accession>
<dbReference type="OrthoDB" id="448536at2759"/>
<dbReference type="PANTHER" id="PTHR34801:SF6">
    <property type="entry name" value="SLL1620 PROTEIN"/>
    <property type="match status" value="1"/>
</dbReference>
<protein>
    <submittedName>
        <fullName evidence="1">Uncharacterized protein</fullName>
    </submittedName>
</protein>
<reference evidence="1 2" key="1">
    <citation type="submission" date="2017-08" db="EMBL/GenBank/DDBJ databases">
        <title>Acidophilic green algal genome provides insights into adaptation to an acidic environment.</title>
        <authorList>
            <person name="Hirooka S."/>
            <person name="Hirose Y."/>
            <person name="Kanesaki Y."/>
            <person name="Higuchi S."/>
            <person name="Fujiwara T."/>
            <person name="Onuma R."/>
            <person name="Era A."/>
            <person name="Ohbayashi R."/>
            <person name="Uzuka A."/>
            <person name="Nozaki H."/>
            <person name="Yoshikawa H."/>
            <person name="Miyagishima S.Y."/>
        </authorList>
    </citation>
    <scope>NUCLEOTIDE SEQUENCE [LARGE SCALE GENOMIC DNA]</scope>
    <source>
        <strain evidence="1 2">NIES-2499</strain>
    </source>
</reference>
<organism evidence="1 2">
    <name type="scientific">Chlamydomonas eustigma</name>
    <dbReference type="NCBI Taxonomy" id="1157962"/>
    <lineage>
        <taxon>Eukaryota</taxon>
        <taxon>Viridiplantae</taxon>
        <taxon>Chlorophyta</taxon>
        <taxon>core chlorophytes</taxon>
        <taxon>Chlorophyceae</taxon>
        <taxon>CS clade</taxon>
        <taxon>Chlamydomonadales</taxon>
        <taxon>Chlamydomonadaceae</taxon>
        <taxon>Chlamydomonas</taxon>
    </lineage>
</organism>
<dbReference type="EMBL" id="BEGY01000010">
    <property type="protein sequence ID" value="GAX74952.1"/>
    <property type="molecule type" value="Genomic_DNA"/>
</dbReference>
<evidence type="ECO:0000313" key="1">
    <source>
        <dbReference type="EMBL" id="GAX74952.1"/>
    </source>
</evidence>
<gene>
    <name evidence="1" type="ORF">CEUSTIGMA_g2398.t1</name>
</gene>